<reference evidence="8" key="2">
    <citation type="submission" date="2013-04" db="UniProtKB">
        <authorList>
            <consortium name="EnsemblPlants"/>
        </authorList>
    </citation>
    <scope>IDENTIFICATION</scope>
</reference>
<organism evidence="8">
    <name type="scientific">Oryza brachyantha</name>
    <name type="common">malo sina</name>
    <dbReference type="NCBI Taxonomy" id="4533"/>
    <lineage>
        <taxon>Eukaryota</taxon>
        <taxon>Viridiplantae</taxon>
        <taxon>Streptophyta</taxon>
        <taxon>Embryophyta</taxon>
        <taxon>Tracheophyta</taxon>
        <taxon>Spermatophyta</taxon>
        <taxon>Magnoliopsida</taxon>
        <taxon>Liliopsida</taxon>
        <taxon>Poales</taxon>
        <taxon>Poaceae</taxon>
        <taxon>BOP clade</taxon>
        <taxon>Oryzoideae</taxon>
        <taxon>Oryzeae</taxon>
        <taxon>Oryzinae</taxon>
        <taxon>Oryza</taxon>
    </lineage>
</organism>
<keyword evidence="6" id="KW-0175">Coiled coil</keyword>
<dbReference type="PANTHER" id="PTHR23155:SF1235">
    <property type="entry name" value="OS01G0335700 PROTEIN"/>
    <property type="match status" value="1"/>
</dbReference>
<dbReference type="RefSeq" id="XP_006644140.1">
    <property type="nucleotide sequence ID" value="XM_006644077.3"/>
</dbReference>
<dbReference type="GeneID" id="102710917"/>
<dbReference type="InterPro" id="IPR003593">
    <property type="entry name" value="AAA+_ATPase"/>
</dbReference>
<dbReference type="InterPro" id="IPR038005">
    <property type="entry name" value="RX-like_CC"/>
</dbReference>
<dbReference type="KEGG" id="obr:102710917"/>
<dbReference type="InterPro" id="IPR058922">
    <property type="entry name" value="WHD_DRP"/>
</dbReference>
<protein>
    <recommendedName>
        <fullName evidence="7">AAA+ ATPase domain-containing protein</fullName>
    </recommendedName>
</protein>
<dbReference type="eggNOG" id="KOG4658">
    <property type="taxonomic scope" value="Eukaryota"/>
</dbReference>
<dbReference type="OrthoDB" id="1053178at2759"/>
<sequence length="820" mass="89581">MEIAVGALSGMVDALPAKLGDLLQQEFALLSGVRGDVGFLQSELGTMNAALLRCESLESPDAQTRAWVAQVRDLAYDIEDWIDLFAHRVDGGAAPAHATAAATSTSSSGLLSWVRCCVNKVATLPARHVIANELQDLKTRVVALSEQRKRYRFDPPAGHAGGRSGPAGVDPRLIALYPDPGSLFGLDAPVEKVSNMVVDGGTTGLRVVSISGMPGSGKTTLATAVHRRLKEQNCFDCSAFVSVGQKPDIAGKTLKGILSHMGDLYGGGEDVGRLIAMLRQNLNDKRYLIVIDDLWSRTDWSTLKCCFPDDNLGSRIMVTTRNDVLAKECSSSMGECVYKICPLGDEDAKKLFYIKAFGKGNECPTHLKDISAQIMERCGGLPLAISSIAGALAHRYSKDEWERYESNLLPSHSDGLNLKQILNLSYSDLPSHLKTCMLYLSIFPNNYEIDVERLVRRWIAEGFIADERHASKEETARSYLGDLISRNLIQTLHLRHDGTPSCCTLHPVMHDFIVVKSMEENFVTLVYAKQEAPHNSTVRRLSLQNSVKQDQAVARTDTIKHARSVTVFGHAGGVPRLNDMSVLRVLDLEGCNGSVCLDGLCKLILLRYLSIRGTDVSELPAQIGELRCLETLDVRSTKVKELPASIVRLERLMHLLVGKAKLPGEIRKMQGLLTLSCTDVWKNTASVLPELADLANLRELELFCDATEISGNKERASFSSDGFKSLKHLSIHGRLPSVAFANRSLQEVEVLELKFEKDISDGSRSGGVSGVEHLPSLKYIFIEFSQKDAGAAATIASVRNAAEMLHPNHPLVSFKVGAAN</sequence>
<evidence type="ECO:0000256" key="3">
    <source>
        <dbReference type="ARBA" id="ARBA00022737"/>
    </source>
</evidence>
<dbReference type="Gene3D" id="3.40.50.300">
    <property type="entry name" value="P-loop containing nucleotide triphosphate hydrolases"/>
    <property type="match status" value="1"/>
</dbReference>
<evidence type="ECO:0000313" key="8">
    <source>
        <dbReference type="EnsemblPlants" id="OB01G23780.1"/>
    </source>
</evidence>
<dbReference type="SUPFAM" id="SSF52540">
    <property type="entry name" value="P-loop containing nucleoside triphosphate hydrolases"/>
    <property type="match status" value="1"/>
</dbReference>
<dbReference type="Gramene" id="OB01G23780.1">
    <property type="protein sequence ID" value="OB01G23780.1"/>
    <property type="gene ID" value="OB01G23780"/>
</dbReference>
<accession>J3KZH2</accession>
<evidence type="ECO:0000256" key="6">
    <source>
        <dbReference type="ARBA" id="ARBA00023054"/>
    </source>
</evidence>
<evidence type="ECO:0000256" key="5">
    <source>
        <dbReference type="ARBA" id="ARBA00022821"/>
    </source>
</evidence>
<keyword evidence="4" id="KW-0547">Nucleotide-binding</keyword>
<dbReference type="AlphaFoldDB" id="J3KZH2"/>
<dbReference type="HOGENOM" id="CLU_000837_25_1_1"/>
<dbReference type="Gene3D" id="1.10.10.10">
    <property type="entry name" value="Winged helix-like DNA-binding domain superfamily/Winged helix DNA-binding domain"/>
    <property type="match status" value="1"/>
</dbReference>
<dbReference type="PANTHER" id="PTHR23155">
    <property type="entry name" value="DISEASE RESISTANCE PROTEIN RP"/>
    <property type="match status" value="1"/>
</dbReference>
<dbReference type="GO" id="GO:0043531">
    <property type="term" value="F:ADP binding"/>
    <property type="evidence" value="ECO:0007669"/>
    <property type="project" value="InterPro"/>
</dbReference>
<dbReference type="Gene3D" id="3.80.10.10">
    <property type="entry name" value="Ribonuclease Inhibitor"/>
    <property type="match status" value="1"/>
</dbReference>
<keyword evidence="2" id="KW-0433">Leucine-rich repeat</keyword>
<dbReference type="Pfam" id="PF23598">
    <property type="entry name" value="LRR_14"/>
    <property type="match status" value="1"/>
</dbReference>
<keyword evidence="3" id="KW-0677">Repeat</keyword>
<dbReference type="Pfam" id="PF23559">
    <property type="entry name" value="WHD_DRP"/>
    <property type="match status" value="1"/>
</dbReference>
<keyword evidence="9" id="KW-1185">Reference proteome</keyword>
<dbReference type="GO" id="GO:0009626">
    <property type="term" value="P:plant-type hypersensitive response"/>
    <property type="evidence" value="ECO:0007669"/>
    <property type="project" value="UniProtKB-ARBA"/>
</dbReference>
<dbReference type="SMART" id="SM00382">
    <property type="entry name" value="AAA"/>
    <property type="match status" value="1"/>
</dbReference>
<dbReference type="InterPro" id="IPR041118">
    <property type="entry name" value="Rx_N"/>
</dbReference>
<dbReference type="InterPro" id="IPR055414">
    <property type="entry name" value="LRR_R13L4/SHOC2-like"/>
</dbReference>
<dbReference type="SUPFAM" id="SSF52058">
    <property type="entry name" value="L domain-like"/>
    <property type="match status" value="1"/>
</dbReference>
<dbReference type="InterPro" id="IPR036388">
    <property type="entry name" value="WH-like_DNA-bd_sf"/>
</dbReference>
<dbReference type="GO" id="GO:0042742">
    <property type="term" value="P:defense response to bacterium"/>
    <property type="evidence" value="ECO:0007669"/>
    <property type="project" value="UniProtKB-ARBA"/>
</dbReference>
<dbReference type="GO" id="GO:0002758">
    <property type="term" value="P:innate immune response-activating signaling pathway"/>
    <property type="evidence" value="ECO:0007669"/>
    <property type="project" value="UniProtKB-ARBA"/>
</dbReference>
<reference evidence="8" key="1">
    <citation type="journal article" date="2013" name="Nat. Commun.">
        <title>Whole-genome sequencing of Oryza brachyantha reveals mechanisms underlying Oryza genome evolution.</title>
        <authorList>
            <person name="Chen J."/>
            <person name="Huang Q."/>
            <person name="Gao D."/>
            <person name="Wang J."/>
            <person name="Lang Y."/>
            <person name="Liu T."/>
            <person name="Li B."/>
            <person name="Bai Z."/>
            <person name="Luis Goicoechea J."/>
            <person name="Liang C."/>
            <person name="Chen C."/>
            <person name="Zhang W."/>
            <person name="Sun S."/>
            <person name="Liao Y."/>
            <person name="Zhang X."/>
            <person name="Yang L."/>
            <person name="Song C."/>
            <person name="Wang M."/>
            <person name="Shi J."/>
            <person name="Liu G."/>
            <person name="Liu J."/>
            <person name="Zhou H."/>
            <person name="Zhou W."/>
            <person name="Yu Q."/>
            <person name="An N."/>
            <person name="Chen Y."/>
            <person name="Cai Q."/>
            <person name="Wang B."/>
            <person name="Liu B."/>
            <person name="Min J."/>
            <person name="Huang Y."/>
            <person name="Wu H."/>
            <person name="Li Z."/>
            <person name="Zhang Y."/>
            <person name="Yin Y."/>
            <person name="Song W."/>
            <person name="Jiang J."/>
            <person name="Jackson S.A."/>
            <person name="Wing R.A."/>
            <person name="Wang J."/>
            <person name="Chen M."/>
        </authorList>
    </citation>
    <scope>NUCLEOTIDE SEQUENCE [LARGE SCALE GENOMIC DNA]</scope>
    <source>
        <strain evidence="8">cv. IRGC 101232</strain>
    </source>
</reference>
<evidence type="ECO:0000313" key="9">
    <source>
        <dbReference type="Proteomes" id="UP000006038"/>
    </source>
</evidence>
<gene>
    <name evidence="8" type="primary">LOC102710917</name>
</gene>
<dbReference type="CDD" id="cd14798">
    <property type="entry name" value="RX-CC_like"/>
    <property type="match status" value="1"/>
</dbReference>
<evidence type="ECO:0000259" key="7">
    <source>
        <dbReference type="SMART" id="SM00382"/>
    </source>
</evidence>
<dbReference type="InterPro" id="IPR042197">
    <property type="entry name" value="Apaf_helical"/>
</dbReference>
<dbReference type="InterPro" id="IPR002182">
    <property type="entry name" value="NB-ARC"/>
</dbReference>
<dbReference type="Proteomes" id="UP000006038">
    <property type="component" value="Chromosome 1"/>
</dbReference>
<comment type="similarity">
    <text evidence="1">Belongs to the disease resistance NB-LRR family.</text>
</comment>
<keyword evidence="5" id="KW-0611">Plant defense</keyword>
<proteinExistence type="inferred from homology"/>
<dbReference type="Pfam" id="PF00931">
    <property type="entry name" value="NB-ARC"/>
    <property type="match status" value="1"/>
</dbReference>
<evidence type="ECO:0000256" key="2">
    <source>
        <dbReference type="ARBA" id="ARBA00022614"/>
    </source>
</evidence>
<evidence type="ECO:0000256" key="1">
    <source>
        <dbReference type="ARBA" id="ARBA00008894"/>
    </source>
</evidence>
<dbReference type="Pfam" id="PF18052">
    <property type="entry name" value="Rx_N"/>
    <property type="match status" value="1"/>
</dbReference>
<name>J3KZH2_ORYBR</name>
<dbReference type="FunFam" id="1.10.10.10:FF:000322">
    <property type="entry name" value="Probable disease resistance protein At1g63360"/>
    <property type="match status" value="1"/>
</dbReference>
<dbReference type="InterPro" id="IPR032675">
    <property type="entry name" value="LRR_dom_sf"/>
</dbReference>
<evidence type="ECO:0000256" key="4">
    <source>
        <dbReference type="ARBA" id="ARBA00022741"/>
    </source>
</evidence>
<dbReference type="InterPro" id="IPR044974">
    <property type="entry name" value="Disease_R_plants"/>
</dbReference>
<dbReference type="PRINTS" id="PR00364">
    <property type="entry name" value="DISEASERSIST"/>
</dbReference>
<dbReference type="OMA" id="LSWVRCC"/>
<dbReference type="Gene3D" id="1.20.5.4130">
    <property type="match status" value="1"/>
</dbReference>
<dbReference type="EnsemblPlants" id="OB01G23780.1">
    <property type="protein sequence ID" value="OB01G23780.1"/>
    <property type="gene ID" value="OB01G23780"/>
</dbReference>
<dbReference type="Gene3D" id="1.10.8.430">
    <property type="entry name" value="Helical domain of apoptotic protease-activating factors"/>
    <property type="match status" value="1"/>
</dbReference>
<feature type="domain" description="AAA+ ATPase" evidence="7">
    <location>
        <begin position="204"/>
        <end position="347"/>
    </location>
</feature>
<dbReference type="InterPro" id="IPR027417">
    <property type="entry name" value="P-loop_NTPase"/>
</dbReference>